<dbReference type="InterPro" id="IPR036388">
    <property type="entry name" value="WH-like_DNA-bd_sf"/>
</dbReference>
<keyword evidence="7" id="KW-1185">Reference proteome</keyword>
<keyword evidence="3" id="KW-0238">DNA-binding</keyword>
<dbReference type="EMBL" id="JAAIKB010000001">
    <property type="protein sequence ID" value="NGM19245.1"/>
    <property type="molecule type" value="Genomic_DNA"/>
</dbReference>
<dbReference type="InterPro" id="IPR036390">
    <property type="entry name" value="WH_DNA-bd_sf"/>
</dbReference>
<dbReference type="PROSITE" id="PS50931">
    <property type="entry name" value="HTH_LYSR"/>
    <property type="match status" value="1"/>
</dbReference>
<proteinExistence type="inferred from homology"/>
<organism evidence="6 7">
    <name type="scientific">Falsiroseomonas algicola</name>
    <dbReference type="NCBI Taxonomy" id="2716930"/>
    <lineage>
        <taxon>Bacteria</taxon>
        <taxon>Pseudomonadati</taxon>
        <taxon>Pseudomonadota</taxon>
        <taxon>Alphaproteobacteria</taxon>
        <taxon>Acetobacterales</taxon>
        <taxon>Roseomonadaceae</taxon>
        <taxon>Falsiroseomonas</taxon>
    </lineage>
</organism>
<keyword evidence="4" id="KW-0804">Transcription</keyword>
<dbReference type="Gene3D" id="1.10.10.10">
    <property type="entry name" value="Winged helix-like DNA-binding domain superfamily/Winged helix DNA-binding domain"/>
    <property type="match status" value="1"/>
</dbReference>
<dbReference type="GO" id="GO:0003700">
    <property type="term" value="F:DNA-binding transcription factor activity"/>
    <property type="evidence" value="ECO:0007669"/>
    <property type="project" value="InterPro"/>
</dbReference>
<dbReference type="SUPFAM" id="SSF46785">
    <property type="entry name" value="Winged helix' DNA-binding domain"/>
    <property type="match status" value="1"/>
</dbReference>
<dbReference type="PANTHER" id="PTHR30537">
    <property type="entry name" value="HTH-TYPE TRANSCRIPTIONAL REGULATOR"/>
    <property type="match status" value="1"/>
</dbReference>
<name>A0A6M1LG15_9PROT</name>
<dbReference type="Proteomes" id="UP000475385">
    <property type="component" value="Unassembled WGS sequence"/>
</dbReference>
<evidence type="ECO:0000313" key="7">
    <source>
        <dbReference type="Proteomes" id="UP000475385"/>
    </source>
</evidence>
<dbReference type="FunFam" id="1.10.10.10:FF:000001">
    <property type="entry name" value="LysR family transcriptional regulator"/>
    <property type="match status" value="1"/>
</dbReference>
<reference evidence="6 7" key="1">
    <citation type="submission" date="2020-03" db="EMBL/GenBank/DDBJ databases">
        <title>Roseomonas stagni sp. nov., isolated from pond water in Japan.</title>
        <authorList>
            <person name="Furuhata K."/>
            <person name="Miyamoto H."/>
            <person name="Goto K."/>
        </authorList>
    </citation>
    <scope>NUCLEOTIDE SEQUENCE [LARGE SCALE GENOMIC DNA]</scope>
    <source>
        <strain evidence="6 7">PeD5</strain>
    </source>
</reference>
<accession>A0A6M1LG15</accession>
<evidence type="ECO:0000256" key="3">
    <source>
        <dbReference type="ARBA" id="ARBA00023125"/>
    </source>
</evidence>
<dbReference type="RefSeq" id="WP_164693080.1">
    <property type="nucleotide sequence ID" value="NZ_JAAIKB010000001.1"/>
</dbReference>
<keyword evidence="2" id="KW-0805">Transcription regulation</keyword>
<dbReference type="Pfam" id="PF00126">
    <property type="entry name" value="HTH_1"/>
    <property type="match status" value="1"/>
</dbReference>
<sequence length="297" mass="30947">MDRTLLPHLPAIVAVARHRSFAAAAAELGMGASAVSHAVRLVEDRLGTPLFRRTTRSVALTEAGERFAAVAGRALEEIGGVAATLKAGQGEVAGLLRINAPRIAVELVMAPILARLARAHPALTVEVASDDALGDIVAGGFDAGIRLGEMIAADMVAMRLTPPFQAILVASPAYLAEHGEPASIADLARHNCIGFRLLASGRVYAWEMQEGGRDVAVEVAGTVRVSDPGFARDLALAGIGIAYVFEPAVRGAIREGRLRQLLPGSAITEPGLFLYYPKRLAGTPAIRAFLAAARAGG</sequence>
<gene>
    <name evidence="6" type="ORF">G3576_04405</name>
</gene>
<dbReference type="Gene3D" id="3.40.190.290">
    <property type="match status" value="1"/>
</dbReference>
<evidence type="ECO:0000313" key="6">
    <source>
        <dbReference type="EMBL" id="NGM19245.1"/>
    </source>
</evidence>
<dbReference type="GO" id="GO:0043565">
    <property type="term" value="F:sequence-specific DNA binding"/>
    <property type="evidence" value="ECO:0007669"/>
    <property type="project" value="TreeGrafter"/>
</dbReference>
<comment type="caution">
    <text evidence="6">The sequence shown here is derived from an EMBL/GenBank/DDBJ whole genome shotgun (WGS) entry which is preliminary data.</text>
</comment>
<dbReference type="Pfam" id="PF03466">
    <property type="entry name" value="LysR_substrate"/>
    <property type="match status" value="1"/>
</dbReference>
<feature type="domain" description="HTH lysR-type" evidence="5">
    <location>
        <begin position="1"/>
        <end position="61"/>
    </location>
</feature>
<comment type="similarity">
    <text evidence="1">Belongs to the LysR transcriptional regulatory family.</text>
</comment>
<evidence type="ECO:0000259" key="5">
    <source>
        <dbReference type="PROSITE" id="PS50931"/>
    </source>
</evidence>
<dbReference type="GO" id="GO:0006351">
    <property type="term" value="P:DNA-templated transcription"/>
    <property type="evidence" value="ECO:0007669"/>
    <property type="project" value="TreeGrafter"/>
</dbReference>
<dbReference type="InterPro" id="IPR058163">
    <property type="entry name" value="LysR-type_TF_proteobact-type"/>
</dbReference>
<dbReference type="InterPro" id="IPR005119">
    <property type="entry name" value="LysR_subst-bd"/>
</dbReference>
<evidence type="ECO:0000256" key="1">
    <source>
        <dbReference type="ARBA" id="ARBA00009437"/>
    </source>
</evidence>
<protein>
    <submittedName>
        <fullName evidence="6">LysR family transcriptional regulator</fullName>
    </submittedName>
</protein>
<dbReference type="AlphaFoldDB" id="A0A6M1LG15"/>
<dbReference type="InterPro" id="IPR000847">
    <property type="entry name" value="LysR_HTH_N"/>
</dbReference>
<dbReference type="PANTHER" id="PTHR30537:SF1">
    <property type="entry name" value="HTH-TYPE TRANSCRIPTIONAL REGULATOR PGRR"/>
    <property type="match status" value="1"/>
</dbReference>
<dbReference type="SUPFAM" id="SSF53850">
    <property type="entry name" value="Periplasmic binding protein-like II"/>
    <property type="match status" value="1"/>
</dbReference>
<evidence type="ECO:0000256" key="2">
    <source>
        <dbReference type="ARBA" id="ARBA00023015"/>
    </source>
</evidence>
<evidence type="ECO:0000256" key="4">
    <source>
        <dbReference type="ARBA" id="ARBA00023163"/>
    </source>
</evidence>